<protein>
    <submittedName>
        <fullName evidence="1">Intracellular sulfur oxidation DsrE/DsrF family protein</fullName>
    </submittedName>
</protein>
<dbReference type="Pfam" id="PF02635">
    <property type="entry name" value="DsrE"/>
    <property type="match status" value="1"/>
</dbReference>
<gene>
    <name evidence="1" type="ORF">J2Z34_000725</name>
</gene>
<dbReference type="PANTHER" id="PTHR37691">
    <property type="entry name" value="BLR3518 PROTEIN"/>
    <property type="match status" value="1"/>
</dbReference>
<dbReference type="PANTHER" id="PTHR37691:SF1">
    <property type="entry name" value="BLR3518 PROTEIN"/>
    <property type="match status" value="1"/>
</dbReference>
<comment type="caution">
    <text evidence="1">The sequence shown here is derived from an EMBL/GenBank/DDBJ whole genome shotgun (WGS) entry which is preliminary data.</text>
</comment>
<reference evidence="1 2" key="1">
    <citation type="submission" date="2021-03" db="EMBL/GenBank/DDBJ databases">
        <title>Genomic Encyclopedia of Type Strains, Phase IV (KMG-IV): sequencing the most valuable type-strain genomes for metagenomic binning, comparative biology and taxonomic classification.</title>
        <authorList>
            <person name="Goeker M."/>
        </authorList>
    </citation>
    <scope>NUCLEOTIDE SEQUENCE [LARGE SCALE GENOMIC DNA]</scope>
    <source>
        <strain evidence="1 2">DSM 6139</strain>
    </source>
</reference>
<dbReference type="SUPFAM" id="SSF75169">
    <property type="entry name" value="DsrEFH-like"/>
    <property type="match status" value="1"/>
</dbReference>
<dbReference type="Gene3D" id="3.40.1260.10">
    <property type="entry name" value="DsrEFH-like"/>
    <property type="match status" value="1"/>
</dbReference>
<dbReference type="RefSeq" id="WP_209458495.1">
    <property type="nucleotide sequence ID" value="NZ_JAGGKC010000004.1"/>
</dbReference>
<evidence type="ECO:0000313" key="1">
    <source>
        <dbReference type="EMBL" id="MBP1918253.1"/>
    </source>
</evidence>
<organism evidence="1 2">
    <name type="scientific">Youngiibacter multivorans</name>
    <dbReference type="NCBI Taxonomy" id="937251"/>
    <lineage>
        <taxon>Bacteria</taxon>
        <taxon>Bacillati</taxon>
        <taxon>Bacillota</taxon>
        <taxon>Clostridia</taxon>
        <taxon>Eubacteriales</taxon>
        <taxon>Clostridiaceae</taxon>
        <taxon>Youngiibacter</taxon>
    </lineage>
</organism>
<proteinExistence type="predicted"/>
<dbReference type="InterPro" id="IPR003787">
    <property type="entry name" value="Sulphur_relay_DsrE/F-like"/>
</dbReference>
<sequence>MNVLFHIDQSANWNMTVTNVKNMLEYGKSENIPFTIEIVANGEAVVELSNISPSVNSFDGKLKIVSDHGVIIAACSNALKAHKIDQGNLPSFIKVVPSGVVEIAIKQEEGYSYIKP</sequence>
<accession>A0ABS4G133</accession>
<dbReference type="Proteomes" id="UP001519271">
    <property type="component" value="Unassembled WGS sequence"/>
</dbReference>
<keyword evidence="2" id="KW-1185">Reference proteome</keyword>
<dbReference type="InterPro" id="IPR027396">
    <property type="entry name" value="DsrEFH-like"/>
</dbReference>
<dbReference type="EMBL" id="JAGGKC010000004">
    <property type="protein sequence ID" value="MBP1918253.1"/>
    <property type="molecule type" value="Genomic_DNA"/>
</dbReference>
<evidence type="ECO:0000313" key="2">
    <source>
        <dbReference type="Proteomes" id="UP001519271"/>
    </source>
</evidence>
<name>A0ABS4G133_9CLOT</name>